<feature type="repeat" description="PPR" evidence="3">
    <location>
        <begin position="695"/>
        <end position="729"/>
    </location>
</feature>
<protein>
    <recommendedName>
        <fullName evidence="4">DYW domain-containing protein</fullName>
    </recommendedName>
</protein>
<dbReference type="InterPro" id="IPR046960">
    <property type="entry name" value="PPR_At4g14850-like_plant"/>
</dbReference>
<dbReference type="EMBL" id="CAMAPE010000038">
    <property type="protein sequence ID" value="CAH9102084.1"/>
    <property type="molecule type" value="Genomic_DNA"/>
</dbReference>
<dbReference type="Pfam" id="PF20430">
    <property type="entry name" value="Eplus_motif"/>
    <property type="match status" value="1"/>
</dbReference>
<dbReference type="FunFam" id="1.25.40.10:FF:000201">
    <property type="entry name" value="Pentatricopeptide repeat-containing protein mitochondrial"/>
    <property type="match status" value="1"/>
</dbReference>
<dbReference type="Gene3D" id="1.25.40.10">
    <property type="entry name" value="Tetratricopeptide repeat domain"/>
    <property type="match status" value="5"/>
</dbReference>
<dbReference type="InterPro" id="IPR032867">
    <property type="entry name" value="DYW_dom"/>
</dbReference>
<dbReference type="GO" id="GO:0003723">
    <property type="term" value="F:RNA binding"/>
    <property type="evidence" value="ECO:0007669"/>
    <property type="project" value="InterPro"/>
</dbReference>
<dbReference type="FunFam" id="1.25.40.10:FF:000343">
    <property type="entry name" value="Pentatricopeptide repeat-containing protein At3g58590"/>
    <property type="match status" value="1"/>
</dbReference>
<feature type="domain" description="DYW" evidence="4">
    <location>
        <begin position="773"/>
        <end position="865"/>
    </location>
</feature>
<dbReference type="OrthoDB" id="185373at2759"/>
<dbReference type="GO" id="GO:0009451">
    <property type="term" value="P:RNA modification"/>
    <property type="evidence" value="ECO:0007669"/>
    <property type="project" value="InterPro"/>
</dbReference>
<comment type="similarity">
    <text evidence="1">Belongs to the PPR family. PCMP-H subfamily.</text>
</comment>
<feature type="repeat" description="PPR" evidence="3">
    <location>
        <begin position="358"/>
        <end position="393"/>
    </location>
</feature>
<dbReference type="FunFam" id="1.25.40.10:FF:000366">
    <property type="entry name" value="Pentatricopeptide (PPR) repeat-containing protein"/>
    <property type="match status" value="1"/>
</dbReference>
<accession>A0A9P0ZJC5</accession>
<keyword evidence="2" id="KW-0677">Repeat</keyword>
<dbReference type="Pfam" id="PF20431">
    <property type="entry name" value="E_motif"/>
    <property type="match status" value="1"/>
</dbReference>
<dbReference type="Pfam" id="PF13041">
    <property type="entry name" value="PPR_2"/>
    <property type="match status" value="4"/>
</dbReference>
<dbReference type="AlphaFoldDB" id="A0A9P0ZJC5"/>
<dbReference type="InterPro" id="IPR046849">
    <property type="entry name" value="E2_motif"/>
</dbReference>
<evidence type="ECO:0000313" key="5">
    <source>
        <dbReference type="EMBL" id="CAH9102084.1"/>
    </source>
</evidence>
<evidence type="ECO:0000256" key="3">
    <source>
        <dbReference type="PROSITE-ProRule" id="PRU00708"/>
    </source>
</evidence>
<dbReference type="InterPro" id="IPR002885">
    <property type="entry name" value="PPR_rpt"/>
</dbReference>
<sequence>MVRRLYLRILKHSNQNIQNQLQRHHFFQSRAICVDGKIYNFQDARHPFDKKPKRDQDDKNPLLFEYSISNMNAEVLNLFTNIHRFGCLINECSLSCVLKSCGCLSNQFLGKQAHCHCTKSGFLEDVSVGTSLIDMYMKTGSIIDGERVFDEMGGTNVVTWTTLIAGYSSNGLIDISLQAFKTMQMEGIKPNSFTFATVFGALAGDDIPEKGFQLHALAIKCGFDATLFVGNSLISLYSRSGMVEEAKAVFGKMEFRSEVSWNAMITGLVSNRHDFEALELFHWMRVSPVKQTRATYLAIIKLCSNLKESDLARQIHCWVMKSEFGSVENIRTALMGCYTKCGDMDDAFKLFSSTINRNVISWTAIIGGYLRNNCRAEEAANLFCQMRKENVKPNHFTYSTILSAYPVICVSQLHGEIVKTNHENSPTVGTALLDAYVKTGCIHDASKVFETIHEKDIVAWSAMVAGYAQDGDTERAVKVFSQLAKEGVLPNEFTFSSVINACVTSASAVEQGKQFHGSSIKFGYNNALCVSCALVTMYAKKGSIESANVVFQRQKDRDLVSWNSMITGYAHHGYAPKALQIFEEMRSKNMEMDVVTFIGVISACTHTGLVSEGEKYFDFMVKDLQIPPSMEIYSCMVDLYSRAGKMEKATSLIDRMPFPASATVWRTILAACRVQRNMELGKLAADKLISLHPQDSAAYVLLSNLYAASGNWQERDRVRKMMEERGVKKETGYSWIEIKNKTYTFTAGDGNHPLSNSIHMKLEELSFRLREAGYEPDTSYVLHDVEDEHKAAILSRHSERLAIAFGLIATSPGIPIQIVKNLRVCGDCHTVIKLISKIEGREIIVRDSNRFHHFKGALCSCGDYW</sequence>
<gene>
    <name evidence="5" type="ORF">CEURO_LOCUS15675</name>
</gene>
<evidence type="ECO:0000256" key="2">
    <source>
        <dbReference type="ARBA" id="ARBA00022737"/>
    </source>
</evidence>
<dbReference type="PANTHER" id="PTHR47926">
    <property type="entry name" value="PENTATRICOPEPTIDE REPEAT-CONTAINING PROTEIN"/>
    <property type="match status" value="1"/>
</dbReference>
<evidence type="ECO:0000256" key="1">
    <source>
        <dbReference type="ARBA" id="ARBA00006643"/>
    </source>
</evidence>
<comment type="caution">
    <text evidence="5">The sequence shown here is derived from an EMBL/GenBank/DDBJ whole genome shotgun (WGS) entry which is preliminary data.</text>
</comment>
<dbReference type="GO" id="GO:0008270">
    <property type="term" value="F:zinc ion binding"/>
    <property type="evidence" value="ECO:0007669"/>
    <property type="project" value="InterPro"/>
</dbReference>
<dbReference type="FunFam" id="1.25.40.10:FF:000382">
    <property type="entry name" value="Pentatricopeptide repeat-containing protein"/>
    <property type="match status" value="1"/>
</dbReference>
<dbReference type="FunFam" id="1.25.40.10:FF:000031">
    <property type="entry name" value="Pentatricopeptide repeat-containing protein mitochondrial"/>
    <property type="match status" value="1"/>
</dbReference>
<dbReference type="Pfam" id="PF01535">
    <property type="entry name" value="PPR"/>
    <property type="match status" value="5"/>
</dbReference>
<keyword evidence="6" id="KW-1185">Reference proteome</keyword>
<dbReference type="NCBIfam" id="TIGR00756">
    <property type="entry name" value="PPR"/>
    <property type="match status" value="6"/>
</dbReference>
<proteinExistence type="inferred from homology"/>
<feature type="repeat" description="PPR" evidence="3">
    <location>
        <begin position="456"/>
        <end position="490"/>
    </location>
</feature>
<evidence type="ECO:0000259" key="4">
    <source>
        <dbReference type="Pfam" id="PF14432"/>
    </source>
</evidence>
<dbReference type="InterPro" id="IPR011990">
    <property type="entry name" value="TPR-like_helical_dom_sf"/>
</dbReference>
<dbReference type="PANTHER" id="PTHR47926:SF538">
    <property type="entry name" value="WHIM2 DOMAIN-CONTAINING PROTEIN"/>
    <property type="match status" value="1"/>
</dbReference>
<dbReference type="PROSITE" id="PS51375">
    <property type="entry name" value="PPR"/>
    <property type="match status" value="6"/>
</dbReference>
<dbReference type="InterPro" id="IPR046848">
    <property type="entry name" value="E_motif"/>
</dbReference>
<evidence type="ECO:0000313" key="6">
    <source>
        <dbReference type="Proteomes" id="UP001152484"/>
    </source>
</evidence>
<dbReference type="SUPFAM" id="SSF48452">
    <property type="entry name" value="TPR-like"/>
    <property type="match status" value="1"/>
</dbReference>
<feature type="repeat" description="PPR" evidence="3">
    <location>
        <begin position="257"/>
        <end position="291"/>
    </location>
</feature>
<feature type="repeat" description="PPR" evidence="3">
    <location>
        <begin position="558"/>
        <end position="592"/>
    </location>
</feature>
<dbReference type="Pfam" id="PF14432">
    <property type="entry name" value="DYW_deaminase"/>
    <property type="match status" value="1"/>
</dbReference>
<dbReference type="Proteomes" id="UP001152484">
    <property type="component" value="Unassembled WGS sequence"/>
</dbReference>
<feature type="repeat" description="PPR" evidence="3">
    <location>
        <begin position="156"/>
        <end position="190"/>
    </location>
</feature>
<reference evidence="5" key="1">
    <citation type="submission" date="2022-07" db="EMBL/GenBank/DDBJ databases">
        <authorList>
            <person name="Macas J."/>
            <person name="Novak P."/>
            <person name="Neumann P."/>
        </authorList>
    </citation>
    <scope>NUCLEOTIDE SEQUENCE</scope>
</reference>
<organism evidence="5 6">
    <name type="scientific">Cuscuta europaea</name>
    <name type="common">European dodder</name>
    <dbReference type="NCBI Taxonomy" id="41803"/>
    <lineage>
        <taxon>Eukaryota</taxon>
        <taxon>Viridiplantae</taxon>
        <taxon>Streptophyta</taxon>
        <taxon>Embryophyta</taxon>
        <taxon>Tracheophyta</taxon>
        <taxon>Spermatophyta</taxon>
        <taxon>Magnoliopsida</taxon>
        <taxon>eudicotyledons</taxon>
        <taxon>Gunneridae</taxon>
        <taxon>Pentapetalae</taxon>
        <taxon>asterids</taxon>
        <taxon>lamiids</taxon>
        <taxon>Solanales</taxon>
        <taxon>Convolvulaceae</taxon>
        <taxon>Cuscuteae</taxon>
        <taxon>Cuscuta</taxon>
        <taxon>Cuscuta subgen. Cuscuta</taxon>
    </lineage>
</organism>
<name>A0A9P0ZJC5_CUSEU</name>